<evidence type="ECO:0000313" key="3">
    <source>
        <dbReference type="WBParaSite" id="TCLT_0000133501-mRNA-1"/>
    </source>
</evidence>
<reference evidence="3" key="1">
    <citation type="submission" date="2017-02" db="UniProtKB">
        <authorList>
            <consortium name="WormBaseParasite"/>
        </authorList>
    </citation>
    <scope>IDENTIFICATION</scope>
</reference>
<gene>
    <name evidence="1" type="ORF">TCLT_LOCUS1336</name>
</gene>
<organism evidence="3">
    <name type="scientific">Thelazia callipaeda</name>
    <name type="common">Oriental eyeworm</name>
    <name type="synonym">Parasitic nematode</name>
    <dbReference type="NCBI Taxonomy" id="103827"/>
    <lineage>
        <taxon>Eukaryota</taxon>
        <taxon>Metazoa</taxon>
        <taxon>Ecdysozoa</taxon>
        <taxon>Nematoda</taxon>
        <taxon>Chromadorea</taxon>
        <taxon>Rhabditida</taxon>
        <taxon>Spirurina</taxon>
        <taxon>Spiruromorpha</taxon>
        <taxon>Thelazioidea</taxon>
        <taxon>Thelaziidae</taxon>
        <taxon>Thelazia</taxon>
    </lineage>
</organism>
<protein>
    <submittedName>
        <fullName evidence="3">Apple domain-containing protein</fullName>
    </submittedName>
</protein>
<reference evidence="1 2" key="2">
    <citation type="submission" date="2018-11" db="EMBL/GenBank/DDBJ databases">
        <authorList>
            <consortium name="Pathogen Informatics"/>
        </authorList>
    </citation>
    <scope>NUCLEOTIDE SEQUENCE [LARGE SCALE GENOMIC DNA]</scope>
</reference>
<keyword evidence="2" id="KW-1185">Reference proteome</keyword>
<dbReference type="WBParaSite" id="TCLT_0000133501-mRNA-1">
    <property type="protein sequence ID" value="TCLT_0000133501-mRNA-1"/>
    <property type="gene ID" value="TCLT_0000133501"/>
</dbReference>
<sequence length="77" mass="9239">MSQNNGRELSYKMRPKRDEKECKKECRRIAYCTYYEQMAKKNIKIESGPDFYVPEHCVVDDSINQCQCDRFAFFVPK</sequence>
<accession>A0A0N5CMF6</accession>
<name>A0A0N5CMF6_THECL</name>
<evidence type="ECO:0000313" key="2">
    <source>
        <dbReference type="Proteomes" id="UP000276776"/>
    </source>
</evidence>
<dbReference type="EMBL" id="UYYF01000161">
    <property type="protein sequence ID" value="VDM96718.1"/>
    <property type="molecule type" value="Genomic_DNA"/>
</dbReference>
<dbReference type="AlphaFoldDB" id="A0A0N5CMF6"/>
<evidence type="ECO:0000313" key="1">
    <source>
        <dbReference type="EMBL" id="VDM96718.1"/>
    </source>
</evidence>
<dbReference type="Proteomes" id="UP000276776">
    <property type="component" value="Unassembled WGS sequence"/>
</dbReference>
<proteinExistence type="predicted"/>